<dbReference type="AlphaFoldDB" id="A0A3B4XLM7"/>
<dbReference type="SMART" id="SM00114">
    <property type="entry name" value="CARD"/>
    <property type="match status" value="1"/>
</dbReference>
<feature type="region of interest" description="Disordered" evidence="6">
    <location>
        <begin position="306"/>
        <end position="364"/>
    </location>
</feature>
<dbReference type="GO" id="GO:0042981">
    <property type="term" value="P:regulation of apoptotic process"/>
    <property type="evidence" value="ECO:0007669"/>
    <property type="project" value="InterPro"/>
</dbReference>
<feature type="domain" description="CARD" evidence="7">
    <location>
        <begin position="363"/>
        <end position="454"/>
    </location>
</feature>
<dbReference type="Proteomes" id="UP000261360">
    <property type="component" value="Unplaced"/>
</dbReference>
<dbReference type="InterPro" id="IPR051249">
    <property type="entry name" value="NLRP_Inflammasome"/>
</dbReference>
<evidence type="ECO:0000259" key="8">
    <source>
        <dbReference type="PROSITE" id="PS51830"/>
    </source>
</evidence>
<dbReference type="InterPro" id="IPR025307">
    <property type="entry name" value="FIIND_dom"/>
</dbReference>
<dbReference type="InterPro" id="IPR001315">
    <property type="entry name" value="CARD"/>
</dbReference>
<dbReference type="GO" id="GO:0045087">
    <property type="term" value="P:innate immune response"/>
    <property type="evidence" value="ECO:0007669"/>
    <property type="project" value="UniProtKB-KW"/>
</dbReference>
<accession>A0A3B4XLM7</accession>
<dbReference type="InterPro" id="IPR011029">
    <property type="entry name" value="DEATH-like_dom_sf"/>
</dbReference>
<evidence type="ECO:0000259" key="7">
    <source>
        <dbReference type="PROSITE" id="PS50209"/>
    </source>
</evidence>
<organism evidence="9 10">
    <name type="scientific">Seriola lalandi dorsalis</name>
    <dbReference type="NCBI Taxonomy" id="1841481"/>
    <lineage>
        <taxon>Eukaryota</taxon>
        <taxon>Metazoa</taxon>
        <taxon>Chordata</taxon>
        <taxon>Craniata</taxon>
        <taxon>Vertebrata</taxon>
        <taxon>Euteleostomi</taxon>
        <taxon>Actinopterygii</taxon>
        <taxon>Neopterygii</taxon>
        <taxon>Teleostei</taxon>
        <taxon>Neoteleostei</taxon>
        <taxon>Acanthomorphata</taxon>
        <taxon>Carangaria</taxon>
        <taxon>Carangiformes</taxon>
        <taxon>Carangidae</taxon>
        <taxon>Seriola</taxon>
    </lineage>
</organism>
<dbReference type="PROSITE" id="PS50209">
    <property type="entry name" value="CARD"/>
    <property type="match status" value="1"/>
</dbReference>
<evidence type="ECO:0000256" key="1">
    <source>
        <dbReference type="ARBA" id="ARBA00004514"/>
    </source>
</evidence>
<evidence type="ECO:0000256" key="4">
    <source>
        <dbReference type="ARBA" id="ARBA00022859"/>
    </source>
</evidence>
<keyword evidence="10" id="KW-1185">Reference proteome</keyword>
<dbReference type="Ensembl" id="ENSSLDT00000017865.1">
    <property type="protein sequence ID" value="ENSSLDP00000017256.1"/>
    <property type="gene ID" value="ENSSLDG00000013622.1"/>
</dbReference>
<comment type="subcellular location">
    <subcellularLocation>
        <location evidence="1">Cytoplasm</location>
        <location evidence="1">Cytosol</location>
    </subcellularLocation>
</comment>
<evidence type="ECO:0000256" key="3">
    <source>
        <dbReference type="ARBA" id="ARBA00022588"/>
    </source>
</evidence>
<evidence type="ECO:0000256" key="6">
    <source>
        <dbReference type="SAM" id="MobiDB-lite"/>
    </source>
</evidence>
<dbReference type="PANTHER" id="PTHR46985">
    <property type="entry name" value="NACHT, LRR AND PYD DOMAINS-CONTAINING PROTEIN 1"/>
    <property type="match status" value="1"/>
</dbReference>
<keyword evidence="3" id="KW-0399">Innate immunity</keyword>
<name>A0A3B4XLM7_SERLL</name>
<dbReference type="GO" id="GO:0005829">
    <property type="term" value="C:cytosol"/>
    <property type="evidence" value="ECO:0007669"/>
    <property type="project" value="UniProtKB-SubCell"/>
</dbReference>
<evidence type="ECO:0000313" key="10">
    <source>
        <dbReference type="Proteomes" id="UP000261360"/>
    </source>
</evidence>
<reference evidence="9" key="2">
    <citation type="submission" date="2025-09" db="UniProtKB">
        <authorList>
            <consortium name="Ensembl"/>
        </authorList>
    </citation>
    <scope>IDENTIFICATION</scope>
</reference>
<keyword evidence="2" id="KW-0963">Cytoplasm</keyword>
<dbReference type="Gene3D" id="1.10.533.10">
    <property type="entry name" value="Death Domain, Fas"/>
    <property type="match status" value="1"/>
</dbReference>
<dbReference type="GeneTree" id="ENSGT00730000111912"/>
<dbReference type="SUPFAM" id="SSF47986">
    <property type="entry name" value="DEATH domain"/>
    <property type="match status" value="1"/>
</dbReference>
<sequence length="454" mass="49623">MEDDESEESEDDESEESEDDESEESEEDESEESEEDESEEMEDDESEEMKDDESEEMKDDESEEMEDDTKLMKPPSSFTPELRSESTQVSYRFRCPGPGGFQCTSTGLVFVMDQEAELLYRTVQWDESLLQSAGKAAAGPLISIQCPEDAVRQLHLPHCETKDALLSEGLLSVVHITDDGMSVIDPLEITDTHVIVKVPHLSCFGLVWAWELLLRLLDNKKPISCQVLLFRPPNQITRKQSLNVHLLPSNVLLDEKDDFDLDFGPNYPPTFEIILPANIEETTVAVRDQAETAVWECEVHLPVHLPGPGPAGTPSVSAGTPSVSAGTPSVSARTPSVSARTPSVSAGTPSVSARTPSVSAGTPSVSAEEKLKSVRTQFIDRVSGPVLRELLDKLLDCEVLTGGEMESAAATTGRAEKAREVIDMVRRKGPAASSALIDVLCEVDPYLSSQLDLT</sequence>
<reference evidence="9" key="1">
    <citation type="submission" date="2025-08" db="UniProtKB">
        <authorList>
            <consortium name="Ensembl"/>
        </authorList>
    </citation>
    <scope>IDENTIFICATION</scope>
</reference>
<keyword evidence="4" id="KW-0391">Immunity</keyword>
<keyword evidence="5" id="KW-0395">Inflammatory response</keyword>
<dbReference type="PROSITE" id="PS51830">
    <property type="entry name" value="FIIND"/>
    <property type="match status" value="1"/>
</dbReference>
<proteinExistence type="predicted"/>
<evidence type="ECO:0000313" key="9">
    <source>
        <dbReference type="Ensembl" id="ENSSLDP00000017256.1"/>
    </source>
</evidence>
<feature type="compositionally biased region" description="Polar residues" evidence="6">
    <location>
        <begin position="314"/>
        <end position="364"/>
    </location>
</feature>
<dbReference type="Pfam" id="PF00619">
    <property type="entry name" value="CARD"/>
    <property type="match status" value="1"/>
</dbReference>
<dbReference type="GO" id="GO:0006954">
    <property type="term" value="P:inflammatory response"/>
    <property type="evidence" value="ECO:0007669"/>
    <property type="project" value="UniProtKB-KW"/>
</dbReference>
<feature type="region of interest" description="Disordered" evidence="6">
    <location>
        <begin position="1"/>
        <end position="86"/>
    </location>
</feature>
<evidence type="ECO:0000256" key="5">
    <source>
        <dbReference type="ARBA" id="ARBA00023198"/>
    </source>
</evidence>
<dbReference type="Pfam" id="PF13553">
    <property type="entry name" value="FIIND"/>
    <property type="match status" value="1"/>
</dbReference>
<dbReference type="PANTHER" id="PTHR46985:SF2">
    <property type="entry name" value="APOPTOSIS-ASSOCIATED SPECK-LIKE PROTEIN CONTAINING A CARD"/>
    <property type="match status" value="1"/>
</dbReference>
<evidence type="ECO:0000256" key="2">
    <source>
        <dbReference type="ARBA" id="ARBA00022490"/>
    </source>
</evidence>
<feature type="domain" description="FIIND" evidence="8">
    <location>
        <begin position="71"/>
        <end position="313"/>
    </location>
</feature>
<feature type="compositionally biased region" description="Acidic residues" evidence="6">
    <location>
        <begin position="1"/>
        <end position="67"/>
    </location>
</feature>
<protein>
    <submittedName>
        <fullName evidence="9">NACHT, LRR and PYD domains-containing protein 1a-like</fullName>
    </submittedName>
</protein>